<organism evidence="2 3">
    <name type="scientific">Lactococcus lactis subsp. lactis A12</name>
    <dbReference type="NCBI Taxonomy" id="1137134"/>
    <lineage>
        <taxon>Bacteria</taxon>
        <taxon>Bacillati</taxon>
        <taxon>Bacillota</taxon>
        <taxon>Bacilli</taxon>
        <taxon>Lactobacillales</taxon>
        <taxon>Streptococcaceae</taxon>
        <taxon>Lactococcus</taxon>
    </lineage>
</organism>
<dbReference type="InterPro" id="IPR006944">
    <property type="entry name" value="Phage/GTA_portal"/>
</dbReference>
<accession>S6F603</accession>
<dbReference type="NCBIfam" id="TIGR01537">
    <property type="entry name" value="portal_HK97"/>
    <property type="match status" value="1"/>
</dbReference>
<gene>
    <name evidence="2" type="primary">LMHG_01062</name>
    <name evidence="2" type="ORF">O9U_10180</name>
</gene>
<protein>
    <submittedName>
        <fullName evidence="2">Phage portal protein</fullName>
    </submittedName>
</protein>
<dbReference type="Gene3D" id="3.40.140.120">
    <property type="match status" value="1"/>
</dbReference>
<dbReference type="Pfam" id="PF04860">
    <property type="entry name" value="Phage_portal"/>
    <property type="match status" value="1"/>
</dbReference>
<evidence type="ECO:0000256" key="1">
    <source>
        <dbReference type="SAM" id="MobiDB-lite"/>
    </source>
</evidence>
<evidence type="ECO:0000313" key="3">
    <source>
        <dbReference type="Proteomes" id="UP000015361"/>
    </source>
</evidence>
<feature type="compositionally biased region" description="Acidic residues" evidence="1">
    <location>
        <begin position="405"/>
        <end position="416"/>
    </location>
</feature>
<dbReference type="Gene3D" id="1.20.1270.210">
    <property type="match status" value="1"/>
</dbReference>
<sequence>MGILKSLFKSREPTKNQTIMNPYRFMFGGSSAGKSVTEQTAMQMTAVYSCVRVLSEAVAGLPLHFYQYRETGGKDKAMERPLYFLLHDEPNTEMTSFVFRETLMTHLLLWGNAYAQIIRNGKGEVVALYPLMPDKMTVNRDENKEIYYLYQADVGQVRLPKADVLHIPGLGFDGLVGYSPIAMAKNAIGLAIATEEYGSKFFANGANPGGVLEHPGTLKDPGKLRESWNATFGGSSNAAKVAVLEEGMKYTPISMSPEQAQFLETRKFQLEEIARIFRVPLHMVGDLDHATFSNVEHLSLDFVKFSLSPWLNRWEQALNKALLSRDEKRKYFIKFNVDGLLRGDYATRQQGYATGIQNGFLSPDDVRELEDLNPIPGGAGAKYYFNGNMLPIEQAGAAYGVNKEESEEDNQDEEVLEMGKSDTEESDDTRNDERNEAKPTVRPNPLPKWTNR</sequence>
<dbReference type="EMBL" id="CBLU010000006">
    <property type="protein sequence ID" value="CDG04244.1"/>
    <property type="molecule type" value="Genomic_DNA"/>
</dbReference>
<comment type="caution">
    <text evidence="2">The sequence shown here is derived from an EMBL/GenBank/DDBJ whole genome shotgun (WGS) entry which is preliminary data.</text>
</comment>
<dbReference type="AlphaFoldDB" id="S6F603"/>
<dbReference type="RefSeq" id="WP_021722304.1">
    <property type="nucleotide sequence ID" value="NZ_CBLU010000006.1"/>
</dbReference>
<evidence type="ECO:0000313" key="2">
    <source>
        <dbReference type="EMBL" id="CDG04244.1"/>
    </source>
</evidence>
<name>S6F603_LACLL</name>
<dbReference type="Gene3D" id="3.30.1120.70">
    <property type="match status" value="1"/>
</dbReference>
<feature type="region of interest" description="Disordered" evidence="1">
    <location>
        <begin position="401"/>
        <end position="452"/>
    </location>
</feature>
<feature type="compositionally biased region" description="Basic and acidic residues" evidence="1">
    <location>
        <begin position="417"/>
        <end position="439"/>
    </location>
</feature>
<reference evidence="2 3" key="1">
    <citation type="journal article" date="2013" name="Appl. Environ. Microbiol.">
        <title>The Carbohydrate Metabolism Signature of Lactococcus lactis Strain A12 Reveals Its Sourdough Ecosystem Origin.</title>
        <authorList>
            <person name="Passerini D."/>
            <person name="Coddeville M."/>
            <person name="Le Bourgeois P."/>
            <person name="Loubiere P."/>
            <person name="Ritzenthaler P."/>
            <person name="Fontagne-Faucher C."/>
            <person name="Daveran-Mingot M.L."/>
            <person name="Cocaign-Bousquet M."/>
        </authorList>
    </citation>
    <scope>NUCLEOTIDE SEQUENCE [LARGE SCALE GENOMIC DNA]</scope>
    <source>
        <strain evidence="2 3">A12</strain>
    </source>
</reference>
<proteinExistence type="predicted"/>
<dbReference type="InterPro" id="IPR006427">
    <property type="entry name" value="Portal_HK97"/>
</dbReference>
<dbReference type="Proteomes" id="UP000015361">
    <property type="component" value="Unassembled WGS sequence"/>
</dbReference>